<dbReference type="Gene3D" id="2.40.260.10">
    <property type="entry name" value="Sortase"/>
    <property type="match status" value="1"/>
</dbReference>
<dbReference type="AlphaFoldDB" id="A0A1F6DFZ2"/>
<proteinExistence type="predicted"/>
<keyword evidence="1" id="KW-0378">Hydrolase</keyword>
<evidence type="ECO:0000313" key="2">
    <source>
        <dbReference type="EMBL" id="OGG60359.1"/>
    </source>
</evidence>
<comment type="caution">
    <text evidence="2">The sequence shown here is derived from an EMBL/GenBank/DDBJ whole genome shotgun (WGS) entry which is preliminary data.</text>
</comment>
<dbReference type="InterPro" id="IPR023365">
    <property type="entry name" value="Sortase_dom-sf"/>
</dbReference>
<accession>A0A1F6DFZ2</accession>
<dbReference type="SUPFAM" id="SSF63817">
    <property type="entry name" value="Sortase"/>
    <property type="match status" value="1"/>
</dbReference>
<dbReference type="Pfam" id="PF04203">
    <property type="entry name" value="Sortase"/>
    <property type="match status" value="1"/>
</dbReference>
<gene>
    <name evidence="2" type="ORF">A3C89_03845</name>
</gene>
<dbReference type="Proteomes" id="UP000178794">
    <property type="component" value="Unassembled WGS sequence"/>
</dbReference>
<dbReference type="GO" id="GO:0016787">
    <property type="term" value="F:hydrolase activity"/>
    <property type="evidence" value="ECO:0007669"/>
    <property type="project" value="UniProtKB-KW"/>
</dbReference>
<organism evidence="2 3">
    <name type="scientific">Candidatus Kaiserbacteria bacterium RIFCSPHIGHO2_02_FULL_50_50</name>
    <dbReference type="NCBI Taxonomy" id="1798492"/>
    <lineage>
        <taxon>Bacteria</taxon>
        <taxon>Candidatus Kaiseribacteriota</taxon>
    </lineage>
</organism>
<name>A0A1F6DFZ2_9BACT</name>
<dbReference type="STRING" id="1798492.A3C89_03845"/>
<sequence length="217" mass="24101">MTPIMTHKGEFLFWVFVFMAAIYGVLAAIDFIPNERPLSYVVPEVAETAVEAETPYEPVEAAPSAAPLAGDATPNQIIIDKFEKTLTVNNPVQSDITTLDNSLLTGVARYPSSATMNDDGTMLLFGHSSHLAIVNNQNFRAFNDIEDLVWGDTIRVRSDDYEYVYRVDRVYSLKATADSIPMESGMKKLVLVTCNNFGAKEDRYIVEASFVDATELR</sequence>
<evidence type="ECO:0000313" key="3">
    <source>
        <dbReference type="Proteomes" id="UP000178794"/>
    </source>
</evidence>
<reference evidence="2 3" key="1">
    <citation type="journal article" date="2016" name="Nat. Commun.">
        <title>Thousands of microbial genomes shed light on interconnected biogeochemical processes in an aquifer system.</title>
        <authorList>
            <person name="Anantharaman K."/>
            <person name="Brown C.T."/>
            <person name="Hug L.A."/>
            <person name="Sharon I."/>
            <person name="Castelle C.J."/>
            <person name="Probst A.J."/>
            <person name="Thomas B.C."/>
            <person name="Singh A."/>
            <person name="Wilkins M.J."/>
            <person name="Karaoz U."/>
            <person name="Brodie E.L."/>
            <person name="Williams K.H."/>
            <person name="Hubbard S.S."/>
            <person name="Banfield J.F."/>
        </authorList>
    </citation>
    <scope>NUCLEOTIDE SEQUENCE [LARGE SCALE GENOMIC DNA]</scope>
</reference>
<protein>
    <recommendedName>
        <fullName evidence="4">Sortase</fullName>
    </recommendedName>
</protein>
<dbReference type="InterPro" id="IPR005754">
    <property type="entry name" value="Sortase"/>
</dbReference>
<dbReference type="EMBL" id="MFLF01000007">
    <property type="protein sequence ID" value="OGG60359.1"/>
    <property type="molecule type" value="Genomic_DNA"/>
</dbReference>
<evidence type="ECO:0000256" key="1">
    <source>
        <dbReference type="ARBA" id="ARBA00022801"/>
    </source>
</evidence>
<evidence type="ECO:0008006" key="4">
    <source>
        <dbReference type="Google" id="ProtNLM"/>
    </source>
</evidence>